<organism evidence="1 2">
    <name type="scientific">Colletotrichum truncatum</name>
    <name type="common">Anthracnose fungus</name>
    <name type="synonym">Colletotrichum capsici</name>
    <dbReference type="NCBI Taxonomy" id="5467"/>
    <lineage>
        <taxon>Eukaryota</taxon>
        <taxon>Fungi</taxon>
        <taxon>Dikarya</taxon>
        <taxon>Ascomycota</taxon>
        <taxon>Pezizomycotina</taxon>
        <taxon>Sordariomycetes</taxon>
        <taxon>Hypocreomycetidae</taxon>
        <taxon>Glomerellales</taxon>
        <taxon>Glomerellaceae</taxon>
        <taxon>Colletotrichum</taxon>
        <taxon>Colletotrichum truncatum species complex</taxon>
    </lineage>
</organism>
<sequence>MYHESNIVEESQVSGQRLGYTGAATLPRLHNANRELRLFTLLPGVLESPIKGRFSIADVDEKPSYQCISYAWGNAQDAREISIQGHPFRVTESLLAALIRIRREHEPVTLWADAICIDQENSVEKSLQVNMMFDIYSNCTNCFIWLGEIDTNFPGLTLENARLALETIEFLAGLGISDNLPSSLSTLEARQGAGLAIWYLLAPAWWSRIWTLQECIASREATVLWGPLSISWAAMLGAADKVIAPWVQEESQFARSGHLGDLHQVIDFSSIVRPLLLVRNKMKASEAMMDNNLLHVFWRFNQRQATDPRDRVYALLPFTAGLLRSVKSSDYGLSTGELYGRVTVDLIRFGHCLNPLIGRPPEEAVPLEEPSWVLNWQRIADVTGDNNFWVSDCFYHRFDAAHGLPGIDMDCMTSEDGRQLVLQGFCVGKVAITGVAPNDSPGTDASSKDYEPKSLLERWERYVKGDILNLLERQKELPHGDAGRLLQLNREVADVVNGMMISDKEPDPGVLGRSLREAWKESYLHNGKRDLFVTECRKFGLAPCTMKPGDEVWVLSHGRMPILLRPVDAFGLNVGDSTDATSKIPQKAGSYRLVGECYVHGIMQGEAVEEGITALKTVTLC</sequence>
<comment type="caution">
    <text evidence="1">The sequence shown here is derived from an EMBL/GenBank/DDBJ whole genome shotgun (WGS) entry which is preliminary data.</text>
</comment>
<evidence type="ECO:0000313" key="2">
    <source>
        <dbReference type="Proteomes" id="UP000805649"/>
    </source>
</evidence>
<dbReference type="EMBL" id="VUJX02000003">
    <property type="protein sequence ID" value="KAL0939213.1"/>
    <property type="molecule type" value="Genomic_DNA"/>
</dbReference>
<gene>
    <name evidence="1" type="ORF">CTRU02_205823</name>
</gene>
<evidence type="ECO:0000313" key="1">
    <source>
        <dbReference type="EMBL" id="KAL0939213.1"/>
    </source>
</evidence>
<protein>
    <submittedName>
        <fullName evidence="1">Heterokaryon incompatibility protein</fullName>
    </submittedName>
</protein>
<accession>A0ACC3Z547</accession>
<dbReference type="Proteomes" id="UP000805649">
    <property type="component" value="Unassembled WGS sequence"/>
</dbReference>
<proteinExistence type="predicted"/>
<name>A0ACC3Z547_COLTU</name>
<keyword evidence="2" id="KW-1185">Reference proteome</keyword>
<reference evidence="1 2" key="1">
    <citation type="journal article" date="2020" name="Phytopathology">
        <title>Genome Sequence Resources of Colletotrichum truncatum, C. plurivorum, C. musicola, and C. sojae: Four Species Pathogenic to Soybean (Glycine max).</title>
        <authorList>
            <person name="Rogerio F."/>
            <person name="Boufleur T.R."/>
            <person name="Ciampi-Guillardi M."/>
            <person name="Sukno S.A."/>
            <person name="Thon M.R."/>
            <person name="Massola Junior N.S."/>
            <person name="Baroncelli R."/>
        </authorList>
    </citation>
    <scope>NUCLEOTIDE SEQUENCE [LARGE SCALE GENOMIC DNA]</scope>
    <source>
        <strain evidence="1 2">CMES1059</strain>
    </source>
</reference>